<keyword evidence="2" id="KW-1185">Reference proteome</keyword>
<accession>B0BYI5</accession>
<evidence type="ECO:0000313" key="2">
    <source>
        <dbReference type="Proteomes" id="UP000000268"/>
    </source>
</evidence>
<name>B0BYI5_ACAM1</name>
<dbReference type="AlphaFoldDB" id="B0BYI5"/>
<sequence length="41" mass="4773">MNEPAILPDLVLFQEKSTPFCMEGNQFSGFESFQWLQAVHR</sequence>
<gene>
    <name evidence="1" type="ordered locus">AM1_0826</name>
</gene>
<organism evidence="1 2">
    <name type="scientific">Acaryochloris marina (strain MBIC 11017)</name>
    <dbReference type="NCBI Taxonomy" id="329726"/>
    <lineage>
        <taxon>Bacteria</taxon>
        <taxon>Bacillati</taxon>
        <taxon>Cyanobacteriota</taxon>
        <taxon>Cyanophyceae</taxon>
        <taxon>Acaryochloridales</taxon>
        <taxon>Acaryochloridaceae</taxon>
        <taxon>Acaryochloris</taxon>
    </lineage>
</organism>
<dbReference type="STRING" id="329726.AM1_0826"/>
<dbReference type="EMBL" id="CP000828">
    <property type="protein sequence ID" value="ABW25870.1"/>
    <property type="molecule type" value="Genomic_DNA"/>
</dbReference>
<reference evidence="1 2" key="1">
    <citation type="journal article" date="2008" name="Proc. Natl. Acad. Sci. U.S.A.">
        <title>Niche adaptation and genome expansion in the chlorophyll d-producing cyanobacterium Acaryochloris marina.</title>
        <authorList>
            <person name="Swingley W.D."/>
            <person name="Chen M."/>
            <person name="Cheung P.C."/>
            <person name="Conrad A.L."/>
            <person name="Dejesa L.C."/>
            <person name="Hao J."/>
            <person name="Honchak B.M."/>
            <person name="Karbach L.E."/>
            <person name="Kurdoglu A."/>
            <person name="Lahiri S."/>
            <person name="Mastrian S.D."/>
            <person name="Miyashita H."/>
            <person name="Page L."/>
            <person name="Ramakrishna P."/>
            <person name="Satoh S."/>
            <person name="Sattley W.M."/>
            <person name="Shimada Y."/>
            <person name="Taylor H.L."/>
            <person name="Tomo T."/>
            <person name="Tsuchiya T."/>
            <person name="Wang Z.T."/>
            <person name="Raymond J."/>
            <person name="Mimuro M."/>
            <person name="Blankenship R.E."/>
            <person name="Touchman J.W."/>
        </authorList>
    </citation>
    <scope>NUCLEOTIDE SEQUENCE [LARGE SCALE GENOMIC DNA]</scope>
    <source>
        <strain evidence="2">MBIC 11017</strain>
    </source>
</reference>
<evidence type="ECO:0000313" key="1">
    <source>
        <dbReference type="EMBL" id="ABW25870.1"/>
    </source>
</evidence>
<dbReference type="KEGG" id="amr:AM1_0826"/>
<dbReference type="Proteomes" id="UP000000268">
    <property type="component" value="Chromosome"/>
</dbReference>
<protein>
    <submittedName>
        <fullName evidence="1">Uncharacterized protein</fullName>
    </submittedName>
</protein>
<proteinExistence type="predicted"/>
<dbReference type="HOGENOM" id="CLU_3264047_0_0_3"/>